<reference evidence="1" key="2">
    <citation type="submission" date="2020-09" db="EMBL/GenBank/DDBJ databases">
        <authorList>
            <person name="Sun Q."/>
            <person name="Ohkuma M."/>
        </authorList>
    </citation>
    <scope>NUCLEOTIDE SEQUENCE</scope>
    <source>
        <strain evidence="1">JCM 3172</strain>
    </source>
</reference>
<accession>A0A918LLX3</accession>
<reference evidence="1" key="1">
    <citation type="journal article" date="2014" name="Int. J. Syst. Evol. Microbiol.">
        <title>Complete genome sequence of Corynebacterium casei LMG S-19264T (=DSM 44701T), isolated from a smear-ripened cheese.</title>
        <authorList>
            <consortium name="US DOE Joint Genome Institute (JGI-PGF)"/>
            <person name="Walter F."/>
            <person name="Albersmeier A."/>
            <person name="Kalinowski J."/>
            <person name="Ruckert C."/>
        </authorList>
    </citation>
    <scope>NUCLEOTIDE SEQUENCE</scope>
    <source>
        <strain evidence="1">JCM 3172</strain>
    </source>
</reference>
<evidence type="ECO:0000313" key="1">
    <source>
        <dbReference type="EMBL" id="GGT15014.1"/>
    </source>
</evidence>
<sequence>MPGPSALSAAAQSTRLLELLAGLDPRIWDILNPRQPVLVAGAVASARMRSDGREGGGEAELNPQPLPPAEALRLAVLGTANAVAEATIAASLSGAEPHAILREVGDDICPTPPHFPWPRRWPVPPQLHARYAADGATVAPSIQALYALVFQGYADRTTDDGLAKAFGQLADRILDEALKATDGAIR</sequence>
<dbReference type="RefSeq" id="WP_229832606.1">
    <property type="nucleotide sequence ID" value="NZ_BMQQ01000001.1"/>
</dbReference>
<organism evidence="1 2">
    <name type="scientific">Streptomyces purpureus</name>
    <dbReference type="NCBI Taxonomy" id="1951"/>
    <lineage>
        <taxon>Bacteria</taxon>
        <taxon>Bacillati</taxon>
        <taxon>Actinomycetota</taxon>
        <taxon>Actinomycetes</taxon>
        <taxon>Kitasatosporales</taxon>
        <taxon>Streptomycetaceae</taxon>
        <taxon>Streptomyces</taxon>
    </lineage>
</organism>
<gene>
    <name evidence="1" type="ORF">GCM10014713_04710</name>
</gene>
<dbReference type="Proteomes" id="UP000619486">
    <property type="component" value="Unassembled WGS sequence"/>
</dbReference>
<dbReference type="EMBL" id="BMQQ01000001">
    <property type="protein sequence ID" value="GGT15014.1"/>
    <property type="molecule type" value="Genomic_DNA"/>
</dbReference>
<name>A0A918LLX3_9ACTN</name>
<comment type="caution">
    <text evidence="1">The sequence shown here is derived from an EMBL/GenBank/DDBJ whole genome shotgun (WGS) entry which is preliminary data.</text>
</comment>
<evidence type="ECO:0000313" key="2">
    <source>
        <dbReference type="Proteomes" id="UP000619486"/>
    </source>
</evidence>
<keyword evidence="2" id="KW-1185">Reference proteome</keyword>
<proteinExistence type="predicted"/>
<protein>
    <submittedName>
        <fullName evidence="1">Uncharacterized protein</fullName>
    </submittedName>
</protein>
<dbReference type="AlphaFoldDB" id="A0A918LLX3"/>